<evidence type="ECO:0000256" key="1">
    <source>
        <dbReference type="ARBA" id="ARBA00001946"/>
    </source>
</evidence>
<name>A0A1Z3UBQ1_BREVE</name>
<dbReference type="AlphaFoldDB" id="A0A1Z3UBQ1"/>
<organism evidence="9 10">
    <name type="scientific">Brevundimonas vesicularis</name>
    <name type="common">Pseudomonas vesicularis</name>
    <dbReference type="NCBI Taxonomy" id="41276"/>
    <lineage>
        <taxon>Bacteria</taxon>
        <taxon>Pseudomonadati</taxon>
        <taxon>Pseudomonadota</taxon>
        <taxon>Alphaproteobacteria</taxon>
        <taxon>Caulobacterales</taxon>
        <taxon>Caulobacteraceae</taxon>
        <taxon>Brevundimonas</taxon>
    </lineage>
</organism>
<keyword evidence="6" id="KW-0460">Magnesium</keyword>
<dbReference type="SUPFAM" id="SSF50249">
    <property type="entry name" value="Nucleic acid-binding proteins"/>
    <property type="match status" value="1"/>
</dbReference>
<feature type="domain" description="RNA-binding protein AU-1/Ribonuclease E/G" evidence="8">
    <location>
        <begin position="145"/>
        <end position="258"/>
    </location>
</feature>
<evidence type="ECO:0000256" key="2">
    <source>
        <dbReference type="ARBA" id="ARBA00022722"/>
    </source>
</evidence>
<dbReference type="Proteomes" id="UP000197050">
    <property type="component" value="Chromosome"/>
</dbReference>
<dbReference type="InterPro" id="IPR004659">
    <property type="entry name" value="RNase_E/G"/>
</dbReference>
<gene>
    <name evidence="9" type="ORF">CEP68_14850</name>
</gene>
<evidence type="ECO:0000256" key="5">
    <source>
        <dbReference type="ARBA" id="ARBA00022801"/>
    </source>
</evidence>
<dbReference type="GO" id="GO:0004519">
    <property type="term" value="F:endonuclease activity"/>
    <property type="evidence" value="ECO:0007669"/>
    <property type="project" value="UniProtKB-KW"/>
</dbReference>
<evidence type="ECO:0000259" key="8">
    <source>
        <dbReference type="Pfam" id="PF10150"/>
    </source>
</evidence>
<keyword evidence="5" id="KW-0378">Hydrolase</keyword>
<dbReference type="GO" id="GO:0005737">
    <property type="term" value="C:cytoplasm"/>
    <property type="evidence" value="ECO:0007669"/>
    <property type="project" value="TreeGrafter"/>
</dbReference>
<dbReference type="GO" id="GO:0006364">
    <property type="term" value="P:rRNA processing"/>
    <property type="evidence" value="ECO:0007669"/>
    <property type="project" value="TreeGrafter"/>
</dbReference>
<keyword evidence="2" id="KW-0540">Nuclease</keyword>
<dbReference type="RefSeq" id="WP_088582770.1">
    <property type="nucleotide sequence ID" value="NZ_CP022048.2"/>
</dbReference>
<proteinExistence type="predicted"/>
<dbReference type="InterPro" id="IPR012340">
    <property type="entry name" value="NA-bd_OB-fold"/>
</dbReference>
<keyword evidence="4" id="KW-0255">Endonuclease</keyword>
<accession>A0A1Z3UBQ1</accession>
<evidence type="ECO:0000256" key="4">
    <source>
        <dbReference type="ARBA" id="ARBA00022759"/>
    </source>
</evidence>
<keyword evidence="7" id="KW-0694">RNA-binding</keyword>
<dbReference type="InterPro" id="IPR019307">
    <property type="entry name" value="RNA-bd_AU-1/RNase_E/G"/>
</dbReference>
<dbReference type="PANTHER" id="PTHR30001">
    <property type="entry name" value="RIBONUCLEASE"/>
    <property type="match status" value="1"/>
</dbReference>
<protein>
    <submittedName>
        <fullName evidence="9">RNA-binding protein</fullName>
    </submittedName>
</protein>
<reference evidence="10" key="1">
    <citation type="submission" date="2017-06" db="EMBL/GenBank/DDBJ databases">
        <title>FDA dAtabase for Regulatory Grade micrObial Sequences (FDA-ARGOS): Supporting development and validation of Infectious Disease Dx tests.</title>
        <authorList>
            <person name="Minogue T."/>
            <person name="Wolcott M."/>
            <person name="Wasieloski L."/>
            <person name="Aguilar W."/>
            <person name="Moore D."/>
            <person name="Tallon L."/>
            <person name="Sadzewicz L."/>
            <person name="Sengamalay N."/>
            <person name="Ott S."/>
            <person name="Godinez A."/>
            <person name="Nagaraj S."/>
            <person name="Nadendla S."/>
            <person name="Geyer C."/>
            <person name="Sichtig H."/>
        </authorList>
    </citation>
    <scope>NUCLEOTIDE SEQUENCE [LARGE SCALE GENOMIC DNA]</scope>
    <source>
        <strain evidence="10">FDAARGOS_289</strain>
    </source>
</reference>
<evidence type="ECO:0000313" key="10">
    <source>
        <dbReference type="Proteomes" id="UP000197050"/>
    </source>
</evidence>
<keyword evidence="3" id="KW-0479">Metal-binding</keyword>
<sequence>MSGAVEVFLDETPGETRGAIMRDGRYTHLLIHREDDAAQTRLGARSVGRVIEVNPGLRGAFVDIAAPAAAFLPFPRNDRLTQGQRLEVVVTAERRAGKGAVVRLLGAGEGTPRLIQPATSIAEQLRDLAPGEESVTGIAAIDAVIEAEEEALARSCVFASQGIDLAIERTRALVAVDIDFASTPGRDPKQARAAANREGLKQAARLIGLRNWGGLVVIDMIGDGTDAEAQAKVARAAFGHEPQAVFGPVSRFGLLQMSLPWRRTPIEEVLLDASGRPSVQTRVLSVVRAVRRQLLTDTLSPRIIARCAPEEALIAHPLAARLGPRAVIQADPAIPAGRGRIEEG</sequence>
<evidence type="ECO:0000256" key="7">
    <source>
        <dbReference type="ARBA" id="ARBA00022884"/>
    </source>
</evidence>
<dbReference type="GO" id="GO:0003723">
    <property type="term" value="F:RNA binding"/>
    <property type="evidence" value="ECO:0007669"/>
    <property type="project" value="UniProtKB-KW"/>
</dbReference>
<dbReference type="EMBL" id="CP022048">
    <property type="protein sequence ID" value="ASE40661.1"/>
    <property type="molecule type" value="Genomic_DNA"/>
</dbReference>
<evidence type="ECO:0000313" key="9">
    <source>
        <dbReference type="EMBL" id="ASE40661.1"/>
    </source>
</evidence>
<dbReference type="GO" id="GO:0046872">
    <property type="term" value="F:metal ion binding"/>
    <property type="evidence" value="ECO:0007669"/>
    <property type="project" value="UniProtKB-KW"/>
</dbReference>
<comment type="cofactor">
    <cofactor evidence="1">
        <name>Mg(2+)</name>
        <dbReference type="ChEBI" id="CHEBI:18420"/>
    </cofactor>
</comment>
<evidence type="ECO:0000256" key="6">
    <source>
        <dbReference type="ARBA" id="ARBA00022842"/>
    </source>
</evidence>
<dbReference type="GO" id="GO:0016787">
    <property type="term" value="F:hydrolase activity"/>
    <property type="evidence" value="ECO:0007669"/>
    <property type="project" value="UniProtKB-KW"/>
</dbReference>
<dbReference type="PANTHER" id="PTHR30001:SF1">
    <property type="entry name" value="RIBONUCLEASE E_G-LIKE PROTEIN, CHLOROPLASTIC"/>
    <property type="match status" value="1"/>
</dbReference>
<evidence type="ECO:0000256" key="3">
    <source>
        <dbReference type="ARBA" id="ARBA00022723"/>
    </source>
</evidence>
<dbReference type="GeneID" id="34013599"/>
<dbReference type="KEGG" id="bvc:CEP68_14850"/>
<dbReference type="GO" id="GO:0004540">
    <property type="term" value="F:RNA nuclease activity"/>
    <property type="evidence" value="ECO:0007669"/>
    <property type="project" value="InterPro"/>
</dbReference>
<dbReference type="Pfam" id="PF10150">
    <property type="entry name" value="RNase_E_G"/>
    <property type="match status" value="1"/>
</dbReference>